<dbReference type="GeneID" id="37227219"/>
<comment type="similarity">
    <text evidence="2 12">Belongs to the zinc-containing alcohol dehydrogenase family.</text>
</comment>
<dbReference type="GO" id="GO:0003939">
    <property type="term" value="F:L-iditol 2-dehydrogenase (NAD+) activity"/>
    <property type="evidence" value="ECO:0007669"/>
    <property type="project" value="TreeGrafter"/>
</dbReference>
<reference evidence="14 15" key="1">
    <citation type="submission" date="2018-02" db="EMBL/GenBank/DDBJ databases">
        <title>The genomes of Aspergillus section Nigri reveals drivers in fungal speciation.</title>
        <authorList>
            <consortium name="DOE Joint Genome Institute"/>
            <person name="Vesth T.C."/>
            <person name="Nybo J."/>
            <person name="Theobald S."/>
            <person name="Brandl J."/>
            <person name="Frisvad J.C."/>
            <person name="Nielsen K.F."/>
            <person name="Lyhne E.K."/>
            <person name="Kogle M.E."/>
            <person name="Kuo A."/>
            <person name="Riley R."/>
            <person name="Clum A."/>
            <person name="Nolan M."/>
            <person name="Lipzen A."/>
            <person name="Salamov A."/>
            <person name="Henrissat B."/>
            <person name="Wiebenga A."/>
            <person name="De vries R.P."/>
            <person name="Grigoriev I.V."/>
            <person name="Mortensen U.H."/>
            <person name="Andersen M.R."/>
            <person name="Baker S.E."/>
        </authorList>
    </citation>
    <scope>NUCLEOTIDE SEQUENCE [LARGE SCALE GENOMIC DNA]</scope>
    <source>
        <strain evidence="14 15">CBS 121593</strain>
    </source>
</reference>
<dbReference type="CDD" id="cd05285">
    <property type="entry name" value="sorbitol_DH"/>
    <property type="match status" value="1"/>
</dbReference>
<dbReference type="Proteomes" id="UP000249402">
    <property type="component" value="Unassembled WGS sequence"/>
</dbReference>
<evidence type="ECO:0000259" key="13">
    <source>
        <dbReference type="SMART" id="SM00829"/>
    </source>
</evidence>
<protein>
    <recommendedName>
        <fullName evidence="10">D-xylulose reductase</fullName>
        <ecNumber evidence="10">1.1.1.9</ecNumber>
    </recommendedName>
    <alternativeName>
        <fullName evidence="11">Xylitol dehydrogenase A</fullName>
    </alternativeName>
</protein>
<dbReference type="EC" id="1.1.1.9" evidence="10"/>
<dbReference type="STRING" id="1448316.A0A395GJP0"/>
<comment type="function">
    <text evidence="8">Xylitol dehydrogenase which catalyzes the conversion of xylitol to D-xylulose. Xylose is a major component of hemicelluloses such as xylan. Most fungi utilize D-xylose via three enzymatic reactions, xylose reductase (XR), xylitol dehydrogenase (XDH), and xylulokinase, to form xylulose 5-phosphate, which enters pentose phosphate pathway.</text>
</comment>
<evidence type="ECO:0000313" key="14">
    <source>
        <dbReference type="EMBL" id="RAK95584.1"/>
    </source>
</evidence>
<gene>
    <name evidence="14" type="ORF">BO80DRAFT_459667</name>
</gene>
<dbReference type="Pfam" id="PF00107">
    <property type="entry name" value="ADH_zinc_N"/>
    <property type="match status" value="1"/>
</dbReference>
<accession>A0A395GJP0</accession>
<feature type="domain" description="Enoyl reductase (ER)" evidence="13">
    <location>
        <begin position="10"/>
        <end position="357"/>
    </location>
</feature>
<dbReference type="AlphaFoldDB" id="A0A395GJP0"/>
<evidence type="ECO:0000256" key="1">
    <source>
        <dbReference type="ARBA" id="ARBA00001947"/>
    </source>
</evidence>
<dbReference type="GO" id="GO:0006062">
    <property type="term" value="P:sorbitol catabolic process"/>
    <property type="evidence" value="ECO:0007669"/>
    <property type="project" value="TreeGrafter"/>
</dbReference>
<evidence type="ECO:0000256" key="9">
    <source>
        <dbReference type="ARBA" id="ARBA00025713"/>
    </source>
</evidence>
<dbReference type="SUPFAM" id="SSF51735">
    <property type="entry name" value="NAD(P)-binding Rossmann-fold domains"/>
    <property type="match status" value="1"/>
</dbReference>
<dbReference type="GO" id="GO:0019569">
    <property type="term" value="P:L-arabinose catabolic process to D-xylulose 5-phosphate"/>
    <property type="evidence" value="ECO:0007669"/>
    <property type="project" value="UniProtKB-UniPathway"/>
</dbReference>
<dbReference type="UniPathway" id="UPA00146">
    <property type="reaction ID" value="UER00577"/>
</dbReference>
<keyword evidence="6" id="KW-0560">Oxidoreductase</keyword>
<dbReference type="GO" id="GO:0042732">
    <property type="term" value="P:D-xylose metabolic process"/>
    <property type="evidence" value="ECO:0007669"/>
    <property type="project" value="UniProtKB-KW"/>
</dbReference>
<sequence>MANPSCLLYGPGDARYEDRPLPRITSPTDVIIRIAYTGVCGSDVHFWHHGGIKRPITPSNPITMGHEASGIVHAIGPAVTTLVPGDRIALEPGYACHRCMICKSGHYNLCPRMKFAGVPGICHGTLTRFFKLPADYCYKIPDTMGLEEATLMEPLGVAVHSVRAVGVGPGMRVCVFGAGTVGVFCMLVAREFGAEQVVGVDMNARKLGFAGEVMGEGAGGWGGGYVPDGTGEGEGKRILERFGMEESEGDGFDVVIEATGAEACMRMGVEVLRVGGRFMQTGLGRRNVNFPMGTVAEKEITLKGCFRYGPGDFALGVQFAVEGRFPLKRFITKIVAFEDAVEAWETTARGEGMKTLIRGGGSGVDDASGKY</sequence>
<keyword evidence="3" id="KW-0119">Carbohydrate metabolism</keyword>
<dbReference type="InterPro" id="IPR011032">
    <property type="entry name" value="GroES-like_sf"/>
</dbReference>
<evidence type="ECO:0000256" key="8">
    <source>
        <dbReference type="ARBA" id="ARBA00024843"/>
    </source>
</evidence>
<dbReference type="InterPro" id="IPR002328">
    <property type="entry name" value="ADH_Zn_CS"/>
</dbReference>
<dbReference type="InterPro" id="IPR036291">
    <property type="entry name" value="NAD(P)-bd_dom_sf"/>
</dbReference>
<dbReference type="SMART" id="SM00829">
    <property type="entry name" value="PKS_ER"/>
    <property type="match status" value="1"/>
</dbReference>
<comment type="pathway">
    <text evidence="9">Carbohydrate degradation; L-arabinose degradation via L-arabinitol; D-xylulose 5-phosphate from L-arabinose (fungal route): step 4/5.</text>
</comment>
<dbReference type="EMBL" id="KZ824489">
    <property type="protein sequence ID" value="RAK95584.1"/>
    <property type="molecule type" value="Genomic_DNA"/>
</dbReference>
<proteinExistence type="inferred from homology"/>
<dbReference type="PANTHER" id="PTHR43161">
    <property type="entry name" value="SORBITOL DEHYDROGENASE"/>
    <property type="match status" value="1"/>
</dbReference>
<dbReference type="GO" id="GO:0046526">
    <property type="term" value="F:D-xylulose reductase activity"/>
    <property type="evidence" value="ECO:0007669"/>
    <property type="project" value="UniProtKB-EC"/>
</dbReference>
<keyword evidence="7" id="KW-0520">NAD</keyword>
<evidence type="ECO:0000256" key="10">
    <source>
        <dbReference type="ARBA" id="ARBA00026119"/>
    </source>
</evidence>
<evidence type="ECO:0000256" key="11">
    <source>
        <dbReference type="ARBA" id="ARBA00030139"/>
    </source>
</evidence>
<dbReference type="VEuPathDB" id="FungiDB:BO80DRAFT_459667"/>
<evidence type="ECO:0000256" key="12">
    <source>
        <dbReference type="RuleBase" id="RU361277"/>
    </source>
</evidence>
<keyword evidence="3" id="KW-0859">Xylose metabolism</keyword>
<evidence type="ECO:0000256" key="4">
    <source>
        <dbReference type="ARBA" id="ARBA00022723"/>
    </source>
</evidence>
<dbReference type="InterPro" id="IPR020843">
    <property type="entry name" value="ER"/>
</dbReference>
<dbReference type="Pfam" id="PF08240">
    <property type="entry name" value="ADH_N"/>
    <property type="match status" value="1"/>
</dbReference>
<dbReference type="InterPro" id="IPR045306">
    <property type="entry name" value="SDH-like"/>
</dbReference>
<evidence type="ECO:0000256" key="3">
    <source>
        <dbReference type="ARBA" id="ARBA00022629"/>
    </source>
</evidence>
<dbReference type="InterPro" id="IPR013154">
    <property type="entry name" value="ADH-like_N"/>
</dbReference>
<evidence type="ECO:0000313" key="15">
    <source>
        <dbReference type="Proteomes" id="UP000249402"/>
    </source>
</evidence>
<organism evidence="14 15">
    <name type="scientific">Aspergillus ibericus CBS 121593</name>
    <dbReference type="NCBI Taxonomy" id="1448316"/>
    <lineage>
        <taxon>Eukaryota</taxon>
        <taxon>Fungi</taxon>
        <taxon>Dikarya</taxon>
        <taxon>Ascomycota</taxon>
        <taxon>Pezizomycotina</taxon>
        <taxon>Eurotiomycetes</taxon>
        <taxon>Eurotiomycetidae</taxon>
        <taxon>Eurotiales</taxon>
        <taxon>Aspergillaceae</taxon>
        <taxon>Aspergillus</taxon>
        <taxon>Aspergillus subgen. Circumdati</taxon>
    </lineage>
</organism>
<dbReference type="Gene3D" id="3.40.50.720">
    <property type="entry name" value="NAD(P)-binding Rossmann-like Domain"/>
    <property type="match status" value="1"/>
</dbReference>
<dbReference type="RefSeq" id="XP_025569912.1">
    <property type="nucleotide sequence ID" value="XM_025722354.1"/>
</dbReference>
<evidence type="ECO:0000256" key="6">
    <source>
        <dbReference type="ARBA" id="ARBA00023002"/>
    </source>
</evidence>
<evidence type="ECO:0000256" key="7">
    <source>
        <dbReference type="ARBA" id="ARBA00023027"/>
    </source>
</evidence>
<keyword evidence="15" id="KW-1185">Reference proteome</keyword>
<dbReference type="Gene3D" id="3.90.180.10">
    <property type="entry name" value="Medium-chain alcohol dehydrogenases, catalytic domain"/>
    <property type="match status" value="1"/>
</dbReference>
<dbReference type="GO" id="GO:0008270">
    <property type="term" value="F:zinc ion binding"/>
    <property type="evidence" value="ECO:0007669"/>
    <property type="project" value="InterPro"/>
</dbReference>
<dbReference type="InterPro" id="IPR013149">
    <property type="entry name" value="ADH-like_C"/>
</dbReference>
<dbReference type="OrthoDB" id="3941538at2759"/>
<dbReference type="PROSITE" id="PS00059">
    <property type="entry name" value="ADH_ZINC"/>
    <property type="match status" value="1"/>
</dbReference>
<comment type="cofactor">
    <cofactor evidence="1 12">
        <name>Zn(2+)</name>
        <dbReference type="ChEBI" id="CHEBI:29105"/>
    </cofactor>
</comment>
<evidence type="ECO:0000256" key="2">
    <source>
        <dbReference type="ARBA" id="ARBA00008072"/>
    </source>
</evidence>
<evidence type="ECO:0000256" key="5">
    <source>
        <dbReference type="ARBA" id="ARBA00022833"/>
    </source>
</evidence>
<dbReference type="PANTHER" id="PTHR43161:SF9">
    <property type="entry name" value="SORBITOL DEHYDROGENASE"/>
    <property type="match status" value="1"/>
</dbReference>
<keyword evidence="5 12" id="KW-0862">Zinc</keyword>
<keyword evidence="4 12" id="KW-0479">Metal-binding</keyword>
<dbReference type="SUPFAM" id="SSF50129">
    <property type="entry name" value="GroES-like"/>
    <property type="match status" value="1"/>
</dbReference>
<name>A0A395GJP0_9EURO</name>